<dbReference type="EMBL" id="JAUSWM010000010">
    <property type="protein sequence ID" value="MDQ0484814.1"/>
    <property type="molecule type" value="Genomic_DNA"/>
</dbReference>
<name>A0ABU0K688_9BACL</name>
<organism evidence="2 3">
    <name type="scientific">Guptibacillus hwajinpoensis</name>
    <dbReference type="NCBI Taxonomy" id="208199"/>
    <lineage>
        <taxon>Bacteria</taxon>
        <taxon>Bacillati</taxon>
        <taxon>Bacillota</taxon>
        <taxon>Bacilli</taxon>
        <taxon>Bacillales</taxon>
        <taxon>Guptibacillaceae</taxon>
        <taxon>Guptibacillus</taxon>
    </lineage>
</organism>
<evidence type="ECO:0000313" key="2">
    <source>
        <dbReference type="EMBL" id="MDQ0484814.1"/>
    </source>
</evidence>
<dbReference type="RefSeq" id="WP_301553250.1">
    <property type="nucleotide sequence ID" value="NZ_JAQRMZ010000020.1"/>
</dbReference>
<feature type="compositionally biased region" description="Basic residues" evidence="1">
    <location>
        <begin position="1"/>
        <end position="14"/>
    </location>
</feature>
<reference evidence="2" key="1">
    <citation type="submission" date="2023-07" db="EMBL/GenBank/DDBJ databases">
        <title>Genomic Encyclopedia of Type Strains, Phase IV (KMG-IV): sequencing the most valuable type-strain genomes for metagenomic binning, comparative biology and taxonomic classification.</title>
        <authorList>
            <person name="Goeker M."/>
        </authorList>
    </citation>
    <scope>NUCLEOTIDE SEQUENCE [LARGE SCALE GENOMIC DNA]</scope>
    <source>
        <strain evidence="2">JSM 076093</strain>
    </source>
</reference>
<keyword evidence="3" id="KW-1185">Reference proteome</keyword>
<evidence type="ECO:0000256" key="1">
    <source>
        <dbReference type="SAM" id="MobiDB-lite"/>
    </source>
</evidence>
<proteinExistence type="predicted"/>
<feature type="region of interest" description="Disordered" evidence="1">
    <location>
        <begin position="1"/>
        <end position="24"/>
    </location>
</feature>
<sequence>MRKKKKAKSRRSKECKKEQFPSPNSCLPKDVLEKLEAEIKEANELLLDLALSGERTPDESFSEAFKGLIGQVVELKLNCENECEVEEEEEEEEGEEDSLTVTGRVFLAGTNFCSLKSDEKERLVPYESICYVYPNNRFAKPIHEPALLDIGPQLRKCLTTDFGSIVSGSPELIQLFYGLDLAVYLLRFINEDLVVHIGNKKNQGILKCVDKSSLVLCIDEENRVISFDDLCFIELSK</sequence>
<protein>
    <recommendedName>
        <fullName evidence="4">DUF2642 domain-containing protein</fullName>
    </recommendedName>
</protein>
<gene>
    <name evidence="2" type="ORF">QO000_003816</name>
</gene>
<evidence type="ECO:0008006" key="4">
    <source>
        <dbReference type="Google" id="ProtNLM"/>
    </source>
</evidence>
<dbReference type="GeneID" id="301329129"/>
<evidence type="ECO:0000313" key="3">
    <source>
        <dbReference type="Proteomes" id="UP001226720"/>
    </source>
</evidence>
<dbReference type="Proteomes" id="UP001226720">
    <property type="component" value="Unassembled WGS sequence"/>
</dbReference>
<accession>A0ABU0K688</accession>
<comment type="caution">
    <text evidence="2">The sequence shown here is derived from an EMBL/GenBank/DDBJ whole genome shotgun (WGS) entry which is preliminary data.</text>
</comment>